<gene>
    <name evidence="5" type="ORF">CISIN_1g001807mg</name>
</gene>
<dbReference type="Pfam" id="PF12552">
    <property type="entry name" value="DUF3741"/>
    <property type="match status" value="1"/>
</dbReference>
<feature type="domain" description="DUF4378" evidence="3">
    <location>
        <begin position="828"/>
        <end position="1000"/>
    </location>
</feature>
<dbReference type="eggNOG" id="ENOG502QQCF">
    <property type="taxonomic scope" value="Eukaryota"/>
</dbReference>
<feature type="compositionally biased region" description="Basic and acidic residues" evidence="1">
    <location>
        <begin position="860"/>
        <end position="875"/>
    </location>
</feature>
<dbReference type="Proteomes" id="UP000027120">
    <property type="component" value="Unassembled WGS sequence"/>
</dbReference>
<feature type="domain" description="DUF3741" evidence="4">
    <location>
        <begin position="121"/>
        <end position="137"/>
    </location>
</feature>
<keyword evidence="6" id="KW-1185">Reference proteome</keyword>
<feature type="region of interest" description="Disordered" evidence="1">
    <location>
        <begin position="381"/>
        <end position="406"/>
    </location>
</feature>
<feature type="region of interest" description="Disordered" evidence="1">
    <location>
        <begin position="521"/>
        <end position="606"/>
    </location>
</feature>
<dbReference type="InterPro" id="IPR025486">
    <property type="entry name" value="DUF4378"/>
</dbReference>
<accession>A0A067FEP0</accession>
<evidence type="ECO:0000256" key="1">
    <source>
        <dbReference type="SAM" id="MobiDB-lite"/>
    </source>
</evidence>
<feature type="compositionally biased region" description="Acidic residues" evidence="1">
    <location>
        <begin position="397"/>
        <end position="406"/>
    </location>
</feature>
<evidence type="ECO:0000259" key="2">
    <source>
        <dbReference type="Pfam" id="PF12552"/>
    </source>
</evidence>
<dbReference type="Pfam" id="PF14309">
    <property type="entry name" value="DUF4378"/>
    <property type="match status" value="1"/>
</dbReference>
<dbReference type="PANTHER" id="PTHR46634">
    <property type="entry name" value="M REDUCTASE II SUBUNIT GAMMA, PUTATIVE (DUF3741)-RELATED"/>
    <property type="match status" value="1"/>
</dbReference>
<evidence type="ECO:0000259" key="4">
    <source>
        <dbReference type="Pfam" id="PF14383"/>
    </source>
</evidence>
<evidence type="ECO:0000259" key="3">
    <source>
        <dbReference type="Pfam" id="PF14309"/>
    </source>
</evidence>
<feature type="compositionally biased region" description="Basic residues" evidence="1">
    <location>
        <begin position="145"/>
        <end position="155"/>
    </location>
</feature>
<dbReference type="PANTHER" id="PTHR46634:SF3">
    <property type="entry name" value="M REDUCTASE II SUBUNIT GAMMA, PUTATIVE (DUF3741)-RELATED"/>
    <property type="match status" value="1"/>
</dbReference>
<proteinExistence type="predicted"/>
<feature type="domain" description="DUF3741" evidence="2">
    <location>
        <begin position="228"/>
        <end position="272"/>
    </location>
</feature>
<evidence type="ECO:0008006" key="7">
    <source>
        <dbReference type="Google" id="ProtNLM"/>
    </source>
</evidence>
<dbReference type="EMBL" id="KK784901">
    <property type="protein sequence ID" value="KDO65803.1"/>
    <property type="molecule type" value="Genomic_DNA"/>
</dbReference>
<organism evidence="5 6">
    <name type="scientific">Citrus sinensis</name>
    <name type="common">Sweet orange</name>
    <name type="synonym">Citrus aurantium var. sinensis</name>
    <dbReference type="NCBI Taxonomy" id="2711"/>
    <lineage>
        <taxon>Eukaryota</taxon>
        <taxon>Viridiplantae</taxon>
        <taxon>Streptophyta</taxon>
        <taxon>Embryophyta</taxon>
        <taxon>Tracheophyta</taxon>
        <taxon>Spermatophyta</taxon>
        <taxon>Magnoliopsida</taxon>
        <taxon>eudicotyledons</taxon>
        <taxon>Gunneridae</taxon>
        <taxon>Pentapetalae</taxon>
        <taxon>rosids</taxon>
        <taxon>malvids</taxon>
        <taxon>Sapindales</taxon>
        <taxon>Rutaceae</taxon>
        <taxon>Aurantioideae</taxon>
        <taxon>Citrus</taxon>
    </lineage>
</organism>
<evidence type="ECO:0000313" key="6">
    <source>
        <dbReference type="Proteomes" id="UP000027120"/>
    </source>
</evidence>
<feature type="region of interest" description="Disordered" evidence="1">
    <location>
        <begin position="681"/>
        <end position="763"/>
    </location>
</feature>
<feature type="compositionally biased region" description="Basic and acidic residues" evidence="1">
    <location>
        <begin position="543"/>
        <end position="552"/>
    </location>
</feature>
<sequence>MTVNVGVEMNGIQSTKAQNINVDKHVVGCLGRMVNLFDLSTGIPGNRLLTDKPHRDGAMLSRSQSDVARIVTSPHADQIEDKPVVSELRRTSSNKNANGTPMKTLIAQEMSKEVESKHNRPNVVAKLMGLDTLPPLQSRSAAQRSHSKGYSRHSLSHSSIPVDCWEQDRVFLDNRTQSEVNKCQEQNECKDVYEIWQQSQRTSYSRDSSMQKGRCNENISEAKMALVRQKFMEAKRLATDEKLRQSKEFQDALEVLSTNRDLFLRFLQEPNSLFSQQLYDLQTTPPPPETKRITVLRPSKVVDDKYEGSGEKSDKQAKNPTQMVHETGWERNSPVYSPVCSNQKVNENPAQSTRIVENPAQSTRIVVLKPSSGKTHNIKAVVSPPSSPSRISHGEGFFEEPEEDEVQESREVAKEITRQMHENLMGHRRDETLLSSVFSNGYVGDESSFNKSEIEYAVENLSDSEAMSPTSRHSWDYINRFGSPYSSSSFSRASCSPESSVCREAKKRLSERWAMMALNGNSQEQRHVRRSSSTLGEMLALSDTRKLMKSEDEGINMEQEPRGSTSCFTSNLNKEEGLGDSPKSLVRSKSVPASSTASGARLNVDVSEPEFGKAQVPKELTSTKSSKSSLKGKVSSLFFSRTKKSSKEKCTASQSVDGCQPVTADTPGSVGYLHGMVSANASQSVNSGGRGECLSPGLRRPASLTSSPDLTGRSQKQGTISREVDLSVAKPVNVSENQDQPSPISVLEPPFEEDDNTFPESSGNFKLERPGAEVNFKSNLIDKSPPIGSIARTLSWDDSCAETVSPYPLKSSSVSPGAEEEQDWLLLVQTLIQSAGLDGRVQSDIFFTRWHSPESPLDPSLRDKYTGNEKEPLHEAKRRQRRSNRKLVFDCVNAALVEITGYGSESDRSMRAMSCSGAQDMHLEGELPMLVDHVWARMKEWFSGEAGWFWVDGGDSNSPVVERVVRNEVVGKGWSDQMRMELDSLGKEIEVNLLEELVDEAVVDLTGRAL</sequence>
<evidence type="ECO:0000313" key="5">
    <source>
        <dbReference type="EMBL" id="KDO65803.1"/>
    </source>
</evidence>
<dbReference type="STRING" id="2711.A0A067FEP0"/>
<dbReference type="InterPro" id="IPR032795">
    <property type="entry name" value="DUF3741-assoc"/>
</dbReference>
<dbReference type="InterPro" id="IPR022212">
    <property type="entry name" value="DUF3741"/>
</dbReference>
<feature type="compositionally biased region" description="Polar residues" evidence="1">
    <location>
        <begin position="703"/>
        <end position="720"/>
    </location>
</feature>
<feature type="compositionally biased region" description="Polar residues" evidence="1">
    <location>
        <begin position="562"/>
        <end position="572"/>
    </location>
</feature>
<feature type="compositionally biased region" description="Polar residues" evidence="1">
    <location>
        <begin position="734"/>
        <end position="743"/>
    </location>
</feature>
<feature type="region of interest" description="Disordered" evidence="1">
    <location>
        <begin position="858"/>
        <end position="879"/>
    </location>
</feature>
<feature type="compositionally biased region" description="Polar residues" evidence="1">
    <location>
        <begin position="135"/>
        <end position="144"/>
    </location>
</feature>
<reference evidence="5 6" key="1">
    <citation type="submission" date="2014-04" db="EMBL/GenBank/DDBJ databases">
        <authorList>
            <consortium name="International Citrus Genome Consortium"/>
            <person name="Gmitter F."/>
            <person name="Chen C."/>
            <person name="Farmerie W."/>
            <person name="Harkins T."/>
            <person name="Desany B."/>
            <person name="Mohiuddin M."/>
            <person name="Kodira C."/>
            <person name="Borodovsky M."/>
            <person name="Lomsadze A."/>
            <person name="Burns P."/>
            <person name="Jenkins J."/>
            <person name="Prochnik S."/>
            <person name="Shu S."/>
            <person name="Chapman J."/>
            <person name="Pitluck S."/>
            <person name="Schmutz J."/>
            <person name="Rokhsar D."/>
        </authorList>
    </citation>
    <scope>NUCLEOTIDE SEQUENCE</scope>
</reference>
<dbReference type="AlphaFoldDB" id="A0A067FEP0"/>
<dbReference type="Pfam" id="PF14383">
    <property type="entry name" value="VARLMGL"/>
    <property type="match status" value="1"/>
</dbReference>
<protein>
    <recommendedName>
        <fullName evidence="7">DUF3741 domain-containing protein</fullName>
    </recommendedName>
</protein>
<feature type="region of interest" description="Disordered" evidence="1">
    <location>
        <begin position="134"/>
        <end position="156"/>
    </location>
</feature>
<name>A0A067FEP0_CITSI</name>